<keyword evidence="4" id="KW-1185">Reference proteome</keyword>
<accession>A0A7G5C0J7</accession>
<name>A0A7G5C0J7_9BACL</name>
<dbReference type="EMBL" id="CP041969">
    <property type="protein sequence ID" value="QMV42731.1"/>
    <property type="molecule type" value="Genomic_DNA"/>
</dbReference>
<dbReference type="SUPFAM" id="SSF53697">
    <property type="entry name" value="SIS domain"/>
    <property type="match status" value="1"/>
</dbReference>
<dbReference type="InterPro" id="IPR046348">
    <property type="entry name" value="SIS_dom_sf"/>
</dbReference>
<reference evidence="3 4" key="1">
    <citation type="submission" date="2019-07" db="EMBL/GenBank/DDBJ databases">
        <authorList>
            <person name="Kim J.K."/>
            <person name="Cheong H.-M."/>
            <person name="Choi Y."/>
            <person name="Hwang K.J."/>
            <person name="Lee S."/>
            <person name="Choi C."/>
        </authorList>
    </citation>
    <scope>NUCLEOTIDE SEQUENCE [LARGE SCALE GENOMIC DNA]</scope>
    <source>
        <strain evidence="3 4">KS 22</strain>
    </source>
</reference>
<gene>
    <name evidence="3" type="ORF">FPL14_17205</name>
</gene>
<dbReference type="PROSITE" id="PS51464">
    <property type="entry name" value="SIS"/>
    <property type="match status" value="1"/>
</dbReference>
<dbReference type="PANTHER" id="PTHR43443">
    <property type="entry name" value="3-HEXULOSE-6-PHOSPHATE ISOMERASE"/>
    <property type="match status" value="1"/>
</dbReference>
<dbReference type="AlphaFoldDB" id="A0A7G5C0J7"/>
<dbReference type="PANTHER" id="PTHR43443:SF1">
    <property type="entry name" value="3-HEXULOSE-6-PHOSPHATE ISOMERASE"/>
    <property type="match status" value="1"/>
</dbReference>
<evidence type="ECO:0000313" key="4">
    <source>
        <dbReference type="Proteomes" id="UP000515679"/>
    </source>
</evidence>
<sequence length="188" mass="21009">MGVETINDIRPQMLAELTRSFTNVRQQDVQDLIREIVQAKRVFIYGLGRERLMLQAFGMRLMHLGIHVHIVGDVTTPAIQAGDLWITSSGTGRLATVEALMNIVKDSAARVAFFTAFPEASLPRRADLIIPIPAQTMREGVDGLKSIQPMGSLFEQTQLLLFDWIVVLLAERLRQTEASMAGRHTNLE</sequence>
<dbReference type="Pfam" id="PF01380">
    <property type="entry name" value="SIS"/>
    <property type="match status" value="1"/>
</dbReference>
<dbReference type="KEGG" id="cchl:FPL14_17205"/>
<proteinExistence type="inferred from homology"/>
<dbReference type="Proteomes" id="UP000515679">
    <property type="component" value="Chromosome"/>
</dbReference>
<dbReference type="GO" id="GO:1901135">
    <property type="term" value="P:carbohydrate derivative metabolic process"/>
    <property type="evidence" value="ECO:0007669"/>
    <property type="project" value="InterPro"/>
</dbReference>
<dbReference type="Gene3D" id="3.40.50.10490">
    <property type="entry name" value="Glucose-6-phosphate isomerase like protein, domain 1"/>
    <property type="match status" value="1"/>
</dbReference>
<comment type="similarity">
    <text evidence="1">Belongs to the SIS family. PHI subfamily.</text>
</comment>
<evidence type="ECO:0000259" key="2">
    <source>
        <dbReference type="PROSITE" id="PS51464"/>
    </source>
</evidence>
<dbReference type="GO" id="GO:0097367">
    <property type="term" value="F:carbohydrate derivative binding"/>
    <property type="evidence" value="ECO:0007669"/>
    <property type="project" value="InterPro"/>
</dbReference>
<evidence type="ECO:0000256" key="1">
    <source>
        <dbReference type="ARBA" id="ARBA00009235"/>
    </source>
</evidence>
<evidence type="ECO:0000313" key="3">
    <source>
        <dbReference type="EMBL" id="QMV42731.1"/>
    </source>
</evidence>
<organism evidence="3 4">
    <name type="scientific">Cohnella cholangitidis</name>
    <dbReference type="NCBI Taxonomy" id="2598458"/>
    <lineage>
        <taxon>Bacteria</taxon>
        <taxon>Bacillati</taxon>
        <taxon>Bacillota</taxon>
        <taxon>Bacilli</taxon>
        <taxon>Bacillales</taxon>
        <taxon>Paenibacillaceae</taxon>
        <taxon>Cohnella</taxon>
    </lineage>
</organism>
<dbReference type="CDD" id="cd05005">
    <property type="entry name" value="SIS_PHI"/>
    <property type="match status" value="1"/>
</dbReference>
<dbReference type="InterPro" id="IPR001347">
    <property type="entry name" value="SIS_dom"/>
</dbReference>
<feature type="domain" description="SIS" evidence="2">
    <location>
        <begin position="32"/>
        <end position="175"/>
    </location>
</feature>
<dbReference type="GO" id="GO:0016853">
    <property type="term" value="F:isomerase activity"/>
    <property type="evidence" value="ECO:0007669"/>
    <property type="project" value="InterPro"/>
</dbReference>
<dbReference type="RefSeq" id="WP_182298959.1">
    <property type="nucleotide sequence ID" value="NZ_CP041969.1"/>
</dbReference>
<dbReference type="NCBIfam" id="TIGR03127">
    <property type="entry name" value="RuMP_HxlB"/>
    <property type="match status" value="1"/>
</dbReference>
<protein>
    <submittedName>
        <fullName evidence="3">SIS domain-containing protein</fullName>
    </submittedName>
</protein>
<dbReference type="InterPro" id="IPR017552">
    <property type="entry name" value="PHI/rmpB"/>
</dbReference>